<dbReference type="PANTHER" id="PTHR15853">
    <property type="entry name" value="THIOREDOXIN-RELATED"/>
    <property type="match status" value="1"/>
</dbReference>
<keyword evidence="4" id="KW-1185">Reference proteome</keyword>
<dbReference type="InterPro" id="IPR039101">
    <property type="entry name" value="TMX2"/>
</dbReference>
<keyword evidence="1" id="KW-0812">Transmembrane</keyword>
<dbReference type="InterPro" id="IPR013766">
    <property type="entry name" value="Thioredoxin_domain"/>
</dbReference>
<dbReference type="Pfam" id="PF00085">
    <property type="entry name" value="Thioredoxin"/>
    <property type="match status" value="1"/>
</dbReference>
<comment type="caution">
    <text evidence="3">The sequence shown here is derived from an EMBL/GenBank/DDBJ whole genome shotgun (WGS) entry which is preliminary data.</text>
</comment>
<evidence type="ECO:0000259" key="2">
    <source>
        <dbReference type="PROSITE" id="PS51352"/>
    </source>
</evidence>
<feature type="domain" description="Thioredoxin" evidence="2">
    <location>
        <begin position="133"/>
        <end position="281"/>
    </location>
</feature>
<dbReference type="PANTHER" id="PTHR15853:SF0">
    <property type="entry name" value="THIOREDOXIN-RELATED TRANSMEMBRANE PROTEIN 2"/>
    <property type="match status" value="1"/>
</dbReference>
<dbReference type="EMBL" id="CATQJA010002010">
    <property type="protein sequence ID" value="CAJ0569331.1"/>
    <property type="molecule type" value="Genomic_DNA"/>
</dbReference>
<gene>
    <name evidence="3" type="ORF">MSPICULIGERA_LOCUS7814</name>
</gene>
<protein>
    <recommendedName>
        <fullName evidence="2">Thioredoxin domain-containing protein</fullName>
    </recommendedName>
</protein>
<evidence type="ECO:0000256" key="1">
    <source>
        <dbReference type="SAM" id="Phobius"/>
    </source>
</evidence>
<feature type="non-terminal residue" evidence="3">
    <location>
        <position position="1"/>
    </location>
</feature>
<dbReference type="InterPro" id="IPR036249">
    <property type="entry name" value="Thioredoxin-like_sf"/>
</dbReference>
<organism evidence="3 4">
    <name type="scientific">Mesorhabditis spiculigera</name>
    <dbReference type="NCBI Taxonomy" id="96644"/>
    <lineage>
        <taxon>Eukaryota</taxon>
        <taxon>Metazoa</taxon>
        <taxon>Ecdysozoa</taxon>
        <taxon>Nematoda</taxon>
        <taxon>Chromadorea</taxon>
        <taxon>Rhabditida</taxon>
        <taxon>Rhabditina</taxon>
        <taxon>Rhabditomorpha</taxon>
        <taxon>Rhabditoidea</taxon>
        <taxon>Rhabditidae</taxon>
        <taxon>Mesorhabditinae</taxon>
        <taxon>Mesorhabditis</taxon>
    </lineage>
</organism>
<keyword evidence="1" id="KW-1133">Transmembrane helix</keyword>
<dbReference type="Gene3D" id="3.40.30.10">
    <property type="entry name" value="Glutaredoxin"/>
    <property type="match status" value="1"/>
</dbReference>
<dbReference type="GO" id="GO:0015036">
    <property type="term" value="F:disulfide oxidoreductase activity"/>
    <property type="evidence" value="ECO:0007669"/>
    <property type="project" value="TreeGrafter"/>
</dbReference>
<proteinExistence type="predicted"/>
<evidence type="ECO:0000313" key="3">
    <source>
        <dbReference type="EMBL" id="CAJ0569331.1"/>
    </source>
</evidence>
<evidence type="ECO:0000313" key="4">
    <source>
        <dbReference type="Proteomes" id="UP001177023"/>
    </source>
</evidence>
<dbReference type="Proteomes" id="UP001177023">
    <property type="component" value="Unassembled WGS sequence"/>
</dbReference>
<dbReference type="SUPFAM" id="SSF52833">
    <property type="entry name" value="Thioredoxin-like"/>
    <property type="match status" value="1"/>
</dbReference>
<name>A0AA36CJT4_9BILA</name>
<accession>A0AA36CJT4</accession>
<keyword evidence="1" id="KW-0472">Membrane</keyword>
<dbReference type="PROSITE" id="PS51352">
    <property type="entry name" value="THIOREDOXIN_2"/>
    <property type="match status" value="1"/>
</dbReference>
<dbReference type="AlphaFoldDB" id="A0AA36CJT4"/>
<sequence length="294" mass="33890">MWKCRPRQRDLCGDATHRGSMYGEEGPGKQEIGGEAKQLLRPHYLCNVLLSLTFIVAKSVPVICESLFTYEDVCEIDSREREILMFLAVVIVWKGRKATNWLHYISNVFLFSKIASGMLFLRADPLLGIVYVFLVLVLAVVFPEPMYDGPENITYFQGEGLFRELTTNKKNTWIIMFYTTWSPDCRHVNPIFAELSQRFELANLKFGKLDIGRWAAEGERFRVNAHPTSRQLPTICVFEDGKEIRRRPLVNDKHRAIPFVFNVDNCVLEFDLINLYNKCKDTAKGKQPAAKKNE</sequence>
<feature type="transmembrane region" description="Helical" evidence="1">
    <location>
        <begin position="126"/>
        <end position="143"/>
    </location>
</feature>
<reference evidence="3" key="1">
    <citation type="submission" date="2023-06" db="EMBL/GenBank/DDBJ databases">
        <authorList>
            <person name="Delattre M."/>
        </authorList>
    </citation>
    <scope>NUCLEOTIDE SEQUENCE</scope>
    <source>
        <strain evidence="3">AF72</strain>
    </source>
</reference>